<sequence>MKVTSPYALLLLLAGLLLWASGCPEREEELNLQPPIFGFGETDATLSLAGDTLLLPIYFSRALAEDVELSFDLGGTAQVGQDFTLLDGPELFVAAGTDLPVLRLLANNNPDPTRLDRYIDLRLLPNPSLRLSNRDSTRIIFSLPHTANLSVFAPNEPFPQLWGYTSFGAEPVPPGRGLQAGAHFCFAHPSRTQTNVIGLYNTEPGNSTNALNMHRLYADYEVSTGSANIRIPEFVRLTPSSVGSTTGTAEVIPQRVTITRRAASGLPPFTVGISGSGTYNENTGVISLDIYFDETEIGGEPNKLRRYSLEANERQ</sequence>
<dbReference type="EMBL" id="JACSIT010000104">
    <property type="protein sequence ID" value="MBC6994814.1"/>
    <property type="molecule type" value="Genomic_DNA"/>
</dbReference>
<accession>A0A923PK41</accession>
<reference evidence="1" key="1">
    <citation type="submission" date="2020-08" db="EMBL/GenBank/DDBJ databases">
        <title>Lewinella bacteria from marine environments.</title>
        <authorList>
            <person name="Zhong Y."/>
        </authorList>
    </citation>
    <scope>NUCLEOTIDE SEQUENCE</scope>
    <source>
        <strain evidence="1">KCTC 42187</strain>
    </source>
</reference>
<comment type="caution">
    <text evidence="1">The sequence shown here is derived from an EMBL/GenBank/DDBJ whole genome shotgun (WGS) entry which is preliminary data.</text>
</comment>
<keyword evidence="2" id="KW-1185">Reference proteome</keyword>
<organism evidence="1 2">
    <name type="scientific">Neolewinella lacunae</name>
    <dbReference type="NCBI Taxonomy" id="1517758"/>
    <lineage>
        <taxon>Bacteria</taxon>
        <taxon>Pseudomonadati</taxon>
        <taxon>Bacteroidota</taxon>
        <taxon>Saprospiria</taxon>
        <taxon>Saprospirales</taxon>
        <taxon>Lewinellaceae</taxon>
        <taxon>Neolewinella</taxon>
    </lineage>
</organism>
<protein>
    <submittedName>
        <fullName evidence="1">Uncharacterized protein</fullName>
    </submittedName>
</protein>
<proteinExistence type="predicted"/>
<dbReference type="Proteomes" id="UP000650081">
    <property type="component" value="Unassembled WGS sequence"/>
</dbReference>
<dbReference type="PROSITE" id="PS51257">
    <property type="entry name" value="PROKAR_LIPOPROTEIN"/>
    <property type="match status" value="1"/>
</dbReference>
<gene>
    <name evidence="1" type="ORF">H9S92_11605</name>
</gene>
<dbReference type="AlphaFoldDB" id="A0A923PK41"/>
<evidence type="ECO:0000313" key="1">
    <source>
        <dbReference type="EMBL" id="MBC6994814.1"/>
    </source>
</evidence>
<name>A0A923PK41_9BACT</name>
<evidence type="ECO:0000313" key="2">
    <source>
        <dbReference type="Proteomes" id="UP000650081"/>
    </source>
</evidence>
<dbReference type="RefSeq" id="WP_187466884.1">
    <property type="nucleotide sequence ID" value="NZ_JACSIT010000104.1"/>
</dbReference>